<dbReference type="InterPro" id="IPR038765">
    <property type="entry name" value="Papain-like_cys_pep_sf"/>
</dbReference>
<evidence type="ECO:0000259" key="14">
    <source>
        <dbReference type="PROSITE" id="PS51283"/>
    </source>
</evidence>
<gene>
    <name evidence="15" type="ORF">CSSPJE1EN1_LOCUS4886</name>
</gene>
<evidence type="ECO:0000313" key="16">
    <source>
        <dbReference type="Proteomes" id="UP001497444"/>
    </source>
</evidence>
<evidence type="ECO:0000256" key="3">
    <source>
        <dbReference type="ARBA" id="ARBA00009085"/>
    </source>
</evidence>
<dbReference type="EC" id="3.4.19.12" evidence="4"/>
<dbReference type="Pfam" id="PF00443">
    <property type="entry name" value="UCH"/>
    <property type="match status" value="1"/>
</dbReference>
<dbReference type="Gene3D" id="3.30.2230.10">
    <property type="entry name" value="DUSP-like"/>
    <property type="match status" value="1"/>
</dbReference>
<feature type="region of interest" description="Disordered" evidence="11">
    <location>
        <begin position="429"/>
        <end position="453"/>
    </location>
</feature>
<dbReference type="CDD" id="cd02668">
    <property type="entry name" value="Peptidase_C19L"/>
    <property type="match status" value="1"/>
</dbReference>
<proteinExistence type="inferred from homology"/>
<comment type="subcellular location">
    <subcellularLocation>
        <location evidence="2">Nucleus</location>
    </subcellularLocation>
</comment>
<feature type="domain" description="DUSP" evidence="14">
    <location>
        <begin position="756"/>
        <end position="881"/>
    </location>
</feature>
<dbReference type="InterPro" id="IPR033841">
    <property type="entry name" value="Pep_USP48"/>
</dbReference>
<keyword evidence="9" id="KW-0788">Thiol protease</keyword>
<evidence type="ECO:0000256" key="11">
    <source>
        <dbReference type="SAM" id="MobiDB-lite"/>
    </source>
</evidence>
<feature type="compositionally biased region" description="Gly residues" evidence="11">
    <location>
        <begin position="1"/>
        <end position="13"/>
    </location>
</feature>
<dbReference type="PROSITE" id="PS00973">
    <property type="entry name" value="USP_2"/>
    <property type="match status" value="1"/>
</dbReference>
<feature type="domain" description="Ubiquitin-like" evidence="12">
    <location>
        <begin position="974"/>
        <end position="1076"/>
    </location>
</feature>
<evidence type="ECO:0000256" key="6">
    <source>
        <dbReference type="ARBA" id="ARBA00022737"/>
    </source>
</evidence>
<dbReference type="InterPro" id="IPR001394">
    <property type="entry name" value="Peptidase_C19_UCH"/>
</dbReference>
<dbReference type="Gene3D" id="3.10.20.90">
    <property type="entry name" value="Phosphatidylinositol 3-kinase Catalytic Subunit, Chain A, domain 1"/>
    <property type="match status" value="1"/>
</dbReference>
<evidence type="ECO:0000256" key="2">
    <source>
        <dbReference type="ARBA" id="ARBA00004123"/>
    </source>
</evidence>
<keyword evidence="6" id="KW-0677">Repeat</keyword>
<dbReference type="SUPFAM" id="SSF54236">
    <property type="entry name" value="Ubiquitin-like"/>
    <property type="match status" value="1"/>
</dbReference>
<dbReference type="InterPro" id="IPR006615">
    <property type="entry name" value="Pept_C19_DUSP"/>
</dbReference>
<dbReference type="InterPro" id="IPR029071">
    <property type="entry name" value="Ubiquitin-like_domsf"/>
</dbReference>
<dbReference type="InterPro" id="IPR044743">
    <property type="entry name" value="Ubl_USP48"/>
</dbReference>
<evidence type="ECO:0000313" key="15">
    <source>
        <dbReference type="EMBL" id="CAK9259408.1"/>
    </source>
</evidence>
<keyword evidence="10" id="KW-0539">Nucleus</keyword>
<dbReference type="InterPro" id="IPR035927">
    <property type="entry name" value="DUSP-like_sf"/>
</dbReference>
<comment type="catalytic activity">
    <reaction evidence="1">
        <text>Thiol-dependent hydrolysis of ester, thioester, amide, peptide and isopeptide bonds formed by the C-terminal Gly of ubiquitin (a 76-residue protein attached to proteins as an intracellular targeting signal).</text>
        <dbReference type="EC" id="3.4.19.12"/>
    </reaction>
</comment>
<feature type="region of interest" description="Disordered" evidence="11">
    <location>
        <begin position="1174"/>
        <end position="1194"/>
    </location>
</feature>
<organism evidence="15 16">
    <name type="scientific">Sphagnum jensenii</name>
    <dbReference type="NCBI Taxonomy" id="128206"/>
    <lineage>
        <taxon>Eukaryota</taxon>
        <taxon>Viridiplantae</taxon>
        <taxon>Streptophyta</taxon>
        <taxon>Embryophyta</taxon>
        <taxon>Bryophyta</taxon>
        <taxon>Sphagnophytina</taxon>
        <taxon>Sphagnopsida</taxon>
        <taxon>Sphagnales</taxon>
        <taxon>Sphagnaceae</taxon>
        <taxon>Sphagnum</taxon>
    </lineage>
</organism>
<dbReference type="SUPFAM" id="SSF54001">
    <property type="entry name" value="Cysteine proteinases"/>
    <property type="match status" value="1"/>
</dbReference>
<dbReference type="SUPFAM" id="SSF143791">
    <property type="entry name" value="DUSP-like"/>
    <property type="match status" value="1"/>
</dbReference>
<feature type="domain" description="USP" evidence="13">
    <location>
        <begin position="120"/>
        <end position="469"/>
    </location>
</feature>
<dbReference type="PROSITE" id="PS00972">
    <property type="entry name" value="USP_1"/>
    <property type="match status" value="1"/>
</dbReference>
<dbReference type="Pfam" id="PF06337">
    <property type="entry name" value="DUSP"/>
    <property type="match status" value="1"/>
</dbReference>
<name>A0ABP0W0A6_9BRYO</name>
<dbReference type="Gene3D" id="3.90.70.10">
    <property type="entry name" value="Cysteine proteinases"/>
    <property type="match status" value="1"/>
</dbReference>
<feature type="domain" description="DUSP" evidence="14">
    <location>
        <begin position="627"/>
        <end position="730"/>
    </location>
</feature>
<dbReference type="InterPro" id="IPR028889">
    <property type="entry name" value="USP"/>
</dbReference>
<feature type="domain" description="DUSP" evidence="14">
    <location>
        <begin position="519"/>
        <end position="612"/>
    </location>
</feature>
<keyword evidence="16" id="KW-1185">Reference proteome</keyword>
<feature type="region of interest" description="Disordered" evidence="11">
    <location>
        <begin position="1"/>
        <end position="33"/>
    </location>
</feature>
<dbReference type="InterPro" id="IPR000626">
    <property type="entry name" value="Ubiquitin-like_dom"/>
</dbReference>
<dbReference type="SMART" id="SM00695">
    <property type="entry name" value="DUSP"/>
    <property type="match status" value="1"/>
</dbReference>
<dbReference type="PROSITE" id="PS50235">
    <property type="entry name" value="USP_3"/>
    <property type="match status" value="1"/>
</dbReference>
<reference evidence="15" key="1">
    <citation type="submission" date="2024-02" db="EMBL/GenBank/DDBJ databases">
        <authorList>
            <consortium name="ELIXIR-Norway"/>
            <consortium name="Elixir Norway"/>
        </authorList>
    </citation>
    <scope>NUCLEOTIDE SEQUENCE</scope>
</reference>
<evidence type="ECO:0000259" key="12">
    <source>
        <dbReference type="PROSITE" id="PS50053"/>
    </source>
</evidence>
<comment type="similarity">
    <text evidence="3">Belongs to the peptidase C19 family.</text>
</comment>
<keyword evidence="7" id="KW-0833">Ubl conjugation pathway</keyword>
<dbReference type="InterPro" id="IPR050164">
    <property type="entry name" value="Peptidase_C19"/>
</dbReference>
<evidence type="ECO:0000256" key="8">
    <source>
        <dbReference type="ARBA" id="ARBA00022801"/>
    </source>
</evidence>
<sequence length="1259" mass="138857">MESAERGGGGGGGSKRKKHCGGAGGGPNGSTTTLSATHLRRINMSHSISKDDIIQLYHIDKPVCHSCRVNSKDSPNCFCGLVPPPNGVRKHGLWRKVADALQDLGPDPGDALRLSQESPSGLTNLGATCYVNSVLQCLYMNRAFRTGVFAAEVELMNRQPVLYQLGLLFAQLHSGKKMAVDSAPFASTLELDNAVQQDGQEFLKLLLTLLERVLATSDCLLARNVVQNVFRGTFSYVIKCSKCGQESDASKEAVDFYELELNVKGFSSLEESLNDYLSEEELQGENQWLCEGCQMRVDATHCTKLHFLPPVLNFQLKRFVFNAKTSRKKKVTSKFSFPRTIDMGPRLSSPGALGGDASRMLYDLSAILVHKGSMANSGHYVAHIQDDQTGEWWQFDDEQVTSLGFHPFGEVLPQVTASKCSKEAALLHDAPEVSSSAEAPPPNPLSSSATDEGDMLTSADAYMLMYSQRTEPGVHEPVTNVDDESRSLPEHLRLEIEEMNKEFETLCWEYTSRREEELLRIVSRKKEVRGVLAQAPVKSVDDPFFWISTDWLRLWADSLRPPPPIDNRDLVCQGQKVSPKKVSHMKRISPKAWKQLEALYGGGPALSEDDYCIECIFEEAKAAASADSYRDQRNYMREVVDDVLAGHGLEGQSYYVARTWLLQWVRRKATDAPSVADGGPTAALQCPHGGLLPEQAAGAKRQLVPERVWAYFLHNAEQVEGAHLEGHQSFRGDVETCQQCQTEINKAASKKEGLRATKIEQRVKHEALYGGKQLVIHPGYLYFLVPSIWLSKWRSYLGARGKNVLAVDEPVGLEGFILSLLCQKHERMLFPPPTLLRTRQGDLVQQISGDNNVFTIVTEDDWQSLCQQWEMDPHKGIRALLASGGLHGYTRNCVPREELVHHVEGSALYSLCNGAKPGMKYKPSTNLDLETCRDGMNCKEEVLPVLQTHPEVCKECIEERETHELLSRLNYTNMDITVDLVRGKNPPPSLLVPTSGIEAERRTSKRARRASATSGARISLNVSGDTTVFQLKLQIWEALAVVRENQRVHFGKTELEDEDATLADLNVLPGAHLWVMDTGQHENRDITEELPADSGHVETEEGFRGTRLLMGLPSLVESLSAHVVQNGIIPQKPSFSNGIEAVSDHPSCSGGVEDASTLQSAMETGSCLPSAAVEADNGENTSAEASSESHPSPIQCTNVGEVQEADQIPGLQLGGDVGAVCETKDCNMGTMEEEGGESRLEWRWANGLLCLPQHNLPIL</sequence>
<evidence type="ECO:0000256" key="7">
    <source>
        <dbReference type="ARBA" id="ARBA00022786"/>
    </source>
</evidence>
<evidence type="ECO:0000256" key="5">
    <source>
        <dbReference type="ARBA" id="ARBA00022670"/>
    </source>
</evidence>
<dbReference type="InterPro" id="IPR018200">
    <property type="entry name" value="USP_CS"/>
</dbReference>
<dbReference type="EMBL" id="OZ020107">
    <property type="protein sequence ID" value="CAK9259408.1"/>
    <property type="molecule type" value="Genomic_DNA"/>
</dbReference>
<evidence type="ECO:0000256" key="10">
    <source>
        <dbReference type="ARBA" id="ARBA00023242"/>
    </source>
</evidence>
<dbReference type="Proteomes" id="UP001497444">
    <property type="component" value="Chromosome 12"/>
</dbReference>
<evidence type="ECO:0000256" key="9">
    <source>
        <dbReference type="ARBA" id="ARBA00022807"/>
    </source>
</evidence>
<keyword evidence="8" id="KW-0378">Hydrolase</keyword>
<feature type="compositionally biased region" description="Low complexity" evidence="11">
    <location>
        <begin position="1182"/>
        <end position="1193"/>
    </location>
</feature>
<protein>
    <recommendedName>
        <fullName evidence="4">ubiquitinyl hydrolase 1</fullName>
        <ecNumber evidence="4">3.4.19.12</ecNumber>
    </recommendedName>
</protein>
<keyword evidence="5" id="KW-0645">Protease</keyword>
<dbReference type="PANTHER" id="PTHR24006">
    <property type="entry name" value="UBIQUITIN CARBOXYL-TERMINAL HYDROLASE"/>
    <property type="match status" value="1"/>
</dbReference>
<evidence type="ECO:0000256" key="4">
    <source>
        <dbReference type="ARBA" id="ARBA00012759"/>
    </source>
</evidence>
<accession>A0ABP0W0A6</accession>
<evidence type="ECO:0000259" key="13">
    <source>
        <dbReference type="PROSITE" id="PS50235"/>
    </source>
</evidence>
<dbReference type="SMART" id="SM00213">
    <property type="entry name" value="UBQ"/>
    <property type="match status" value="1"/>
</dbReference>
<dbReference type="PROSITE" id="PS51283">
    <property type="entry name" value="DUSP"/>
    <property type="match status" value="3"/>
</dbReference>
<dbReference type="PROSITE" id="PS50053">
    <property type="entry name" value="UBIQUITIN_2"/>
    <property type="match status" value="1"/>
</dbReference>
<dbReference type="CDD" id="cd01795">
    <property type="entry name" value="Ubl_USP48"/>
    <property type="match status" value="1"/>
</dbReference>
<evidence type="ECO:0000256" key="1">
    <source>
        <dbReference type="ARBA" id="ARBA00000707"/>
    </source>
</evidence>
<dbReference type="PANTHER" id="PTHR24006:SF722">
    <property type="entry name" value="UBIQUITIN CARBOXYL-TERMINAL HYDROLASE 48"/>
    <property type="match status" value="1"/>
</dbReference>